<accession>A0A432XZH7</accession>
<keyword evidence="2 8" id="KW-0813">Transport</keyword>
<keyword evidence="3" id="KW-1003">Cell membrane</keyword>
<dbReference type="AlphaFoldDB" id="A0A432XZH7"/>
<feature type="transmembrane region" description="Helical" evidence="9">
    <location>
        <begin position="433"/>
        <end position="455"/>
    </location>
</feature>
<evidence type="ECO:0000313" key="11">
    <source>
        <dbReference type="Proteomes" id="UP000287198"/>
    </source>
</evidence>
<dbReference type="Proteomes" id="UP000287198">
    <property type="component" value="Unassembled WGS sequence"/>
</dbReference>
<feature type="transmembrane region" description="Helical" evidence="9">
    <location>
        <begin position="179"/>
        <end position="201"/>
    </location>
</feature>
<evidence type="ECO:0000256" key="9">
    <source>
        <dbReference type="SAM" id="Phobius"/>
    </source>
</evidence>
<feature type="transmembrane region" description="Helical" evidence="9">
    <location>
        <begin position="467"/>
        <end position="486"/>
    </location>
</feature>
<keyword evidence="6 9" id="KW-1133">Transmembrane helix</keyword>
<name>A0A432XZH7_9GAMM</name>
<dbReference type="InterPro" id="IPR036259">
    <property type="entry name" value="MFS_trans_sf"/>
</dbReference>
<keyword evidence="5" id="KW-0653">Protein transport</keyword>
<evidence type="ECO:0000256" key="2">
    <source>
        <dbReference type="ARBA" id="ARBA00022448"/>
    </source>
</evidence>
<feature type="transmembrane region" description="Helical" evidence="9">
    <location>
        <begin position="56"/>
        <end position="80"/>
    </location>
</feature>
<dbReference type="GO" id="GO:0005886">
    <property type="term" value="C:plasma membrane"/>
    <property type="evidence" value="ECO:0007669"/>
    <property type="project" value="UniProtKB-SubCell"/>
</dbReference>
<evidence type="ECO:0000256" key="7">
    <source>
        <dbReference type="ARBA" id="ARBA00023136"/>
    </source>
</evidence>
<comment type="subcellular location">
    <subcellularLocation>
        <location evidence="1">Cell membrane</location>
        <topology evidence="1">Multi-pass membrane protein</topology>
    </subcellularLocation>
    <subcellularLocation>
        <location evidence="8">Membrane</location>
        <topology evidence="8">Multi-pass membrane protein</topology>
    </subcellularLocation>
</comment>
<dbReference type="GO" id="GO:1904680">
    <property type="term" value="F:peptide transmembrane transporter activity"/>
    <property type="evidence" value="ECO:0007669"/>
    <property type="project" value="InterPro"/>
</dbReference>
<dbReference type="InterPro" id="IPR018456">
    <property type="entry name" value="PTR2_symporter_CS"/>
</dbReference>
<feature type="transmembrane region" description="Helical" evidence="9">
    <location>
        <begin position="331"/>
        <end position="352"/>
    </location>
</feature>
<keyword evidence="11" id="KW-1185">Reference proteome</keyword>
<dbReference type="Gene3D" id="1.20.1250.20">
    <property type="entry name" value="MFS general substrate transporter like domains"/>
    <property type="match status" value="1"/>
</dbReference>
<proteinExistence type="inferred from homology"/>
<dbReference type="PROSITE" id="PS01023">
    <property type="entry name" value="PTR2_2"/>
    <property type="match status" value="1"/>
</dbReference>
<dbReference type="OrthoDB" id="9772725at2"/>
<evidence type="ECO:0000256" key="1">
    <source>
        <dbReference type="ARBA" id="ARBA00004651"/>
    </source>
</evidence>
<evidence type="ECO:0000256" key="6">
    <source>
        <dbReference type="ARBA" id="ARBA00022989"/>
    </source>
</evidence>
<dbReference type="CDD" id="cd17346">
    <property type="entry name" value="MFS_DtpA_like"/>
    <property type="match status" value="1"/>
</dbReference>
<feature type="transmembrane region" description="Helical" evidence="9">
    <location>
        <begin position="92"/>
        <end position="109"/>
    </location>
</feature>
<evidence type="ECO:0000256" key="5">
    <source>
        <dbReference type="ARBA" id="ARBA00022856"/>
    </source>
</evidence>
<feature type="transmembrane region" description="Helical" evidence="9">
    <location>
        <begin position="400"/>
        <end position="421"/>
    </location>
</feature>
<feature type="transmembrane region" description="Helical" evidence="9">
    <location>
        <begin position="222"/>
        <end position="241"/>
    </location>
</feature>
<comment type="similarity">
    <text evidence="8">Belongs to the major facilitator superfamily. Proton-dependent oligopeptide transporter (POT/PTR) (TC 2.A.17) family.</text>
</comment>
<dbReference type="InterPro" id="IPR000109">
    <property type="entry name" value="POT_fam"/>
</dbReference>
<dbReference type="RefSeq" id="WP_126760975.1">
    <property type="nucleotide sequence ID" value="NZ_JBHLTZ010000004.1"/>
</dbReference>
<feature type="transmembrane region" description="Helical" evidence="9">
    <location>
        <begin position="253"/>
        <end position="274"/>
    </location>
</feature>
<gene>
    <name evidence="10" type="ORF">CWI69_00650</name>
</gene>
<sequence>MEPKNIQQQDNGFFGQPAGLQTLFFTEMWERMSYYGMRALLVLFMTAAIQEGGLGMTVAVATAIYGLYTGAVYFMGLPGGWIADRLIGGQRATWYGGIVIMCGHIVLAIPSDTSFFLGLILVVLGTGMLKPNISALVGQLYDEGDDRRDAGYTLYYMGINIGSLIGYLVTGYLMTNVGWHWAFGAAAVGMFFGLVQYRATLPKLGTVGVEAPKPLSPQGKRISWSIIVLFLLGLGAVFVGTTTGAMTINPVAIAQYVALAATIVFFVYYLSIFIFGKLTKNEAKRLGALFLVCIASICFWAGFEQAGSSLNLFARDLTDRMIGSFEIPTPWFQMLNSGFLIVLSPFFAALWVNLTKRMINPSYGFKSALGLVIMASGFILMFFASQAAASGMKVSPNWLVAVYFLHTVGELCLSPVALSAVSKLAPRRMAGQMMGIFVLTYSIGSLLAGLIAGNLDPENTSTMPDMYMQITLFGIGVGVVVFLVSLKTRKWEELAGQPDPEHVAINANEPINKPKF</sequence>
<keyword evidence="7 9" id="KW-0472">Membrane</keyword>
<evidence type="ECO:0000256" key="3">
    <source>
        <dbReference type="ARBA" id="ARBA00022475"/>
    </source>
</evidence>
<feature type="transmembrane region" description="Helical" evidence="9">
    <location>
        <begin position="154"/>
        <end position="173"/>
    </location>
</feature>
<dbReference type="InterPro" id="IPR005279">
    <property type="entry name" value="Dipep/tripep_permease"/>
</dbReference>
<keyword evidence="4 8" id="KW-0812">Transmembrane</keyword>
<keyword evidence="5" id="KW-0571">Peptide transport</keyword>
<dbReference type="PANTHER" id="PTHR23517:SF15">
    <property type="entry name" value="PROTON-DEPENDENT OLIGOPEPTIDE FAMILY TRANSPORT PROTEIN"/>
    <property type="match status" value="1"/>
</dbReference>
<evidence type="ECO:0000256" key="4">
    <source>
        <dbReference type="ARBA" id="ARBA00022692"/>
    </source>
</evidence>
<feature type="transmembrane region" description="Helical" evidence="9">
    <location>
        <begin position="32"/>
        <end position="50"/>
    </location>
</feature>
<evidence type="ECO:0000256" key="8">
    <source>
        <dbReference type="RuleBase" id="RU003755"/>
    </source>
</evidence>
<dbReference type="EMBL" id="PIPW01000001">
    <property type="protein sequence ID" value="RUO53981.1"/>
    <property type="molecule type" value="Genomic_DNA"/>
</dbReference>
<organism evidence="10 11">
    <name type="scientific">Pseudidiomarina halophila</name>
    <dbReference type="NCBI Taxonomy" id="1449799"/>
    <lineage>
        <taxon>Bacteria</taxon>
        <taxon>Pseudomonadati</taxon>
        <taxon>Pseudomonadota</taxon>
        <taxon>Gammaproteobacteria</taxon>
        <taxon>Alteromonadales</taxon>
        <taxon>Idiomarinaceae</taxon>
        <taxon>Pseudidiomarina</taxon>
    </lineage>
</organism>
<feature type="transmembrane region" description="Helical" evidence="9">
    <location>
        <begin position="286"/>
        <end position="303"/>
    </location>
</feature>
<comment type="caution">
    <text evidence="10">The sequence shown here is derived from an EMBL/GenBank/DDBJ whole genome shotgun (WGS) entry which is preliminary data.</text>
</comment>
<dbReference type="SUPFAM" id="SSF103473">
    <property type="entry name" value="MFS general substrate transporter"/>
    <property type="match status" value="2"/>
</dbReference>
<dbReference type="Pfam" id="PF00854">
    <property type="entry name" value="PTR2"/>
    <property type="match status" value="1"/>
</dbReference>
<dbReference type="InterPro" id="IPR050171">
    <property type="entry name" value="MFS_Transporters"/>
</dbReference>
<dbReference type="NCBIfam" id="TIGR00924">
    <property type="entry name" value="yjdL_sub1_fam"/>
    <property type="match status" value="1"/>
</dbReference>
<feature type="transmembrane region" description="Helical" evidence="9">
    <location>
        <begin position="115"/>
        <end position="133"/>
    </location>
</feature>
<protein>
    <submittedName>
        <fullName evidence="10">MFS transporter</fullName>
    </submittedName>
</protein>
<feature type="transmembrane region" description="Helical" evidence="9">
    <location>
        <begin position="364"/>
        <end position="388"/>
    </location>
</feature>
<reference evidence="11" key="1">
    <citation type="journal article" date="2018" name="Front. Microbiol.">
        <title>Genome-Based Analysis Reveals the Taxonomy and Diversity of the Family Idiomarinaceae.</title>
        <authorList>
            <person name="Liu Y."/>
            <person name="Lai Q."/>
            <person name="Shao Z."/>
        </authorList>
    </citation>
    <scope>NUCLEOTIDE SEQUENCE [LARGE SCALE GENOMIC DNA]</scope>
    <source>
        <strain evidence="11">BH195</strain>
    </source>
</reference>
<dbReference type="GO" id="GO:0006857">
    <property type="term" value="P:oligopeptide transport"/>
    <property type="evidence" value="ECO:0007669"/>
    <property type="project" value="InterPro"/>
</dbReference>
<evidence type="ECO:0000313" key="10">
    <source>
        <dbReference type="EMBL" id="RUO53981.1"/>
    </source>
</evidence>
<dbReference type="PANTHER" id="PTHR23517">
    <property type="entry name" value="RESISTANCE PROTEIN MDTM, PUTATIVE-RELATED-RELATED"/>
    <property type="match status" value="1"/>
</dbReference>